<gene>
    <name evidence="2" type="ORF">QTG54_015310</name>
</gene>
<feature type="compositionally biased region" description="Polar residues" evidence="1">
    <location>
        <begin position="296"/>
        <end position="308"/>
    </location>
</feature>
<feature type="region of interest" description="Disordered" evidence="1">
    <location>
        <begin position="73"/>
        <end position="113"/>
    </location>
</feature>
<feature type="region of interest" description="Disordered" evidence="1">
    <location>
        <begin position="23"/>
        <end position="57"/>
    </location>
</feature>
<name>A0AAD9D509_9STRA</name>
<dbReference type="EMBL" id="JATAAI010000042">
    <property type="protein sequence ID" value="KAK1734052.1"/>
    <property type="molecule type" value="Genomic_DNA"/>
</dbReference>
<evidence type="ECO:0000313" key="2">
    <source>
        <dbReference type="EMBL" id="KAK1734052.1"/>
    </source>
</evidence>
<dbReference type="Proteomes" id="UP001224775">
    <property type="component" value="Unassembled WGS sequence"/>
</dbReference>
<dbReference type="AlphaFoldDB" id="A0AAD9D509"/>
<keyword evidence="3" id="KW-1185">Reference proteome</keyword>
<feature type="compositionally biased region" description="Basic residues" evidence="1">
    <location>
        <begin position="312"/>
        <end position="324"/>
    </location>
</feature>
<evidence type="ECO:0000313" key="3">
    <source>
        <dbReference type="Proteomes" id="UP001224775"/>
    </source>
</evidence>
<organism evidence="2 3">
    <name type="scientific">Skeletonema marinoi</name>
    <dbReference type="NCBI Taxonomy" id="267567"/>
    <lineage>
        <taxon>Eukaryota</taxon>
        <taxon>Sar</taxon>
        <taxon>Stramenopiles</taxon>
        <taxon>Ochrophyta</taxon>
        <taxon>Bacillariophyta</taxon>
        <taxon>Coscinodiscophyceae</taxon>
        <taxon>Thalassiosirophycidae</taxon>
        <taxon>Thalassiosirales</taxon>
        <taxon>Skeletonemataceae</taxon>
        <taxon>Skeletonema</taxon>
        <taxon>Skeletonema marinoi-dohrnii complex</taxon>
    </lineage>
</organism>
<accession>A0AAD9D509</accession>
<feature type="region of interest" description="Disordered" evidence="1">
    <location>
        <begin position="287"/>
        <end position="330"/>
    </location>
</feature>
<feature type="region of interest" description="Disordered" evidence="1">
    <location>
        <begin position="448"/>
        <end position="493"/>
    </location>
</feature>
<comment type="caution">
    <text evidence="2">The sequence shown here is derived from an EMBL/GenBank/DDBJ whole genome shotgun (WGS) entry which is preliminary data.</text>
</comment>
<evidence type="ECO:0000256" key="1">
    <source>
        <dbReference type="SAM" id="MobiDB-lite"/>
    </source>
</evidence>
<proteinExistence type="predicted"/>
<feature type="region of interest" description="Disordered" evidence="1">
    <location>
        <begin position="234"/>
        <end position="253"/>
    </location>
</feature>
<feature type="compositionally biased region" description="Low complexity" evidence="1">
    <location>
        <begin position="80"/>
        <end position="104"/>
    </location>
</feature>
<sequence length="681" mass="75921">MEEQQLDPLINAAVLAGDVHQMHMQQQPQNNGLPELPQPATAPPLHRHHHHAQQAAPPPQMVVHNVVHTTMYPPPALGGQPLQSHPTLPQLQQQQQQIATTAAPPRKKSDHTNYNHQLQSSANTITLNHPQNETYKLKTNQYLLETSSRLDDAVSELYHYTSLLSNHHKKSSTIECITNMEQSIIPLLKICSNAMKDAGKYFAPFSGTVNIHNRNDAEKKRRLLLEEENKAVLLQQNEEGSGGGGNKRRGKKKRPALLMIDEFVERSKLIVSKNTVLDQDNNSAMAAAATNDDNEQQQQEVGGSLLQQPPSTRKRKAPTKKSTKKSTTTESIIILQPKNGTVYTKSEAIAICKRYRKGSRERGLAIRAMVHKKFVLASRKTLYRLLQQDEEGRVLLENGWLGCGRPMKVDLSLDIGGSSVVPKGQMLVNSSLTFEELDRGEENRILVELKKGGGGGNDEGEDEEEEDDLSDSNDKQSKKRKKKHSIPPPKKGICSASGCTNQIARRGLCVKHGMQVVDSKITSFPLPPPRDGGTVYKKSECVEIAKQYKKGSSQRRLALESMIYRGYAKNSLKSLYRLLLNDEKGIPIVDDDWRGMGCPSVLSAKEIDEVIERIKREDIRLSSDDDVRQLVLDALKAKGVTDESKLKFSATTVKNYGAIFKSKLSTVYWKNDIESQQQGLV</sequence>
<reference evidence="2" key="1">
    <citation type="submission" date="2023-06" db="EMBL/GenBank/DDBJ databases">
        <title>Survivors Of The Sea: Transcriptome response of Skeletonema marinoi to long-term dormancy.</title>
        <authorList>
            <person name="Pinder M.I.M."/>
            <person name="Kourtchenko O."/>
            <person name="Robertson E.K."/>
            <person name="Larsson T."/>
            <person name="Maumus F."/>
            <person name="Osuna-Cruz C.M."/>
            <person name="Vancaester E."/>
            <person name="Stenow R."/>
            <person name="Vandepoele K."/>
            <person name="Ploug H."/>
            <person name="Bruchert V."/>
            <person name="Godhe A."/>
            <person name="Topel M."/>
        </authorList>
    </citation>
    <scope>NUCLEOTIDE SEQUENCE</scope>
    <source>
        <strain evidence="2">R05AC</strain>
    </source>
</reference>
<protein>
    <submittedName>
        <fullName evidence="2">Uncharacterized protein</fullName>
    </submittedName>
</protein>
<feature type="compositionally biased region" description="Acidic residues" evidence="1">
    <location>
        <begin position="458"/>
        <end position="471"/>
    </location>
</feature>